<accession>A0A068V054</accession>
<evidence type="ECO:0000256" key="5">
    <source>
        <dbReference type="ARBA" id="ARBA00023049"/>
    </source>
</evidence>
<reference evidence="9" key="1">
    <citation type="journal article" date="2014" name="Science">
        <title>The coffee genome provides insight into the convergent evolution of caffeine biosynthesis.</title>
        <authorList>
            <person name="Denoeud F."/>
            <person name="Carretero-Paulet L."/>
            <person name="Dereeper A."/>
            <person name="Droc G."/>
            <person name="Guyot R."/>
            <person name="Pietrella M."/>
            <person name="Zheng C."/>
            <person name="Alberti A."/>
            <person name="Anthony F."/>
            <person name="Aprea G."/>
            <person name="Aury J.M."/>
            <person name="Bento P."/>
            <person name="Bernard M."/>
            <person name="Bocs S."/>
            <person name="Campa C."/>
            <person name="Cenci A."/>
            <person name="Combes M.C."/>
            <person name="Crouzillat D."/>
            <person name="Da Silva C."/>
            <person name="Daddiego L."/>
            <person name="De Bellis F."/>
            <person name="Dussert S."/>
            <person name="Garsmeur O."/>
            <person name="Gayraud T."/>
            <person name="Guignon V."/>
            <person name="Jahn K."/>
            <person name="Jamilloux V."/>
            <person name="Joet T."/>
            <person name="Labadie K."/>
            <person name="Lan T."/>
            <person name="Leclercq J."/>
            <person name="Lepelley M."/>
            <person name="Leroy T."/>
            <person name="Li L.T."/>
            <person name="Librado P."/>
            <person name="Lopez L."/>
            <person name="Munoz A."/>
            <person name="Noel B."/>
            <person name="Pallavicini A."/>
            <person name="Perrotta G."/>
            <person name="Poncet V."/>
            <person name="Pot D."/>
            <person name="Priyono X."/>
            <person name="Rigoreau M."/>
            <person name="Rouard M."/>
            <person name="Rozas J."/>
            <person name="Tranchant-Dubreuil C."/>
            <person name="VanBuren R."/>
            <person name="Zhang Q."/>
            <person name="Andrade A.C."/>
            <person name="Argout X."/>
            <person name="Bertrand B."/>
            <person name="de Kochko A."/>
            <person name="Graziosi G."/>
            <person name="Henry R.J."/>
            <person name="Jayarama X."/>
            <person name="Ming R."/>
            <person name="Nagai C."/>
            <person name="Rounsley S."/>
            <person name="Sankoff D."/>
            <person name="Giuliano G."/>
            <person name="Albert V.A."/>
            <person name="Wincker P."/>
            <person name="Lashermes P."/>
        </authorList>
    </citation>
    <scope>NUCLEOTIDE SEQUENCE [LARGE SCALE GENOMIC DNA]</scope>
    <source>
        <strain evidence="9">cv. DH200-94</strain>
    </source>
</reference>
<dbReference type="InParanoid" id="A0A068V054"/>
<dbReference type="InterPro" id="IPR036005">
    <property type="entry name" value="Creatinase/aminopeptidase-like"/>
</dbReference>
<evidence type="ECO:0000256" key="6">
    <source>
        <dbReference type="ARBA" id="ARBA00023211"/>
    </source>
</evidence>
<keyword evidence="3" id="KW-0479">Metal-binding</keyword>
<keyword evidence="9" id="KW-1185">Reference proteome</keyword>
<dbReference type="GO" id="GO:0006508">
    <property type="term" value="P:proteolysis"/>
    <property type="evidence" value="ECO:0007669"/>
    <property type="project" value="UniProtKB-KW"/>
</dbReference>
<evidence type="ECO:0000256" key="3">
    <source>
        <dbReference type="ARBA" id="ARBA00022723"/>
    </source>
</evidence>
<dbReference type="PANTHER" id="PTHR48480:SF2">
    <property type="entry name" value="PEPTIDASE D"/>
    <property type="match status" value="1"/>
</dbReference>
<protein>
    <recommendedName>
        <fullName evidence="7">Peptidase M24 domain-containing protein</fullName>
    </recommendedName>
</protein>
<dbReference type="EMBL" id="HG739164">
    <property type="protein sequence ID" value="CDP14160.1"/>
    <property type="molecule type" value="Genomic_DNA"/>
</dbReference>
<evidence type="ECO:0000313" key="9">
    <source>
        <dbReference type="Proteomes" id="UP000295252"/>
    </source>
</evidence>
<comment type="cofactor">
    <cofactor evidence="1">
        <name>Mn(2+)</name>
        <dbReference type="ChEBI" id="CHEBI:29035"/>
    </cofactor>
</comment>
<organism evidence="8 9">
    <name type="scientific">Coffea canephora</name>
    <name type="common">Robusta coffee</name>
    <dbReference type="NCBI Taxonomy" id="49390"/>
    <lineage>
        <taxon>Eukaryota</taxon>
        <taxon>Viridiplantae</taxon>
        <taxon>Streptophyta</taxon>
        <taxon>Embryophyta</taxon>
        <taxon>Tracheophyta</taxon>
        <taxon>Spermatophyta</taxon>
        <taxon>Magnoliopsida</taxon>
        <taxon>eudicotyledons</taxon>
        <taxon>Gunneridae</taxon>
        <taxon>Pentapetalae</taxon>
        <taxon>asterids</taxon>
        <taxon>lamiids</taxon>
        <taxon>Gentianales</taxon>
        <taxon>Rubiaceae</taxon>
        <taxon>Ixoroideae</taxon>
        <taxon>Gardenieae complex</taxon>
        <taxon>Bertiereae - Coffeeae clade</taxon>
        <taxon>Coffeeae</taxon>
        <taxon>Coffea</taxon>
    </lineage>
</organism>
<evidence type="ECO:0000256" key="4">
    <source>
        <dbReference type="ARBA" id="ARBA00022801"/>
    </source>
</evidence>
<keyword evidence="2" id="KW-0645">Protease</keyword>
<dbReference type="PANTHER" id="PTHR48480">
    <property type="match status" value="1"/>
</dbReference>
<dbReference type="GO" id="GO:0046872">
    <property type="term" value="F:metal ion binding"/>
    <property type="evidence" value="ECO:0007669"/>
    <property type="project" value="UniProtKB-KW"/>
</dbReference>
<dbReference type="InterPro" id="IPR052433">
    <property type="entry name" value="X-Pro_dipept-like"/>
</dbReference>
<evidence type="ECO:0000256" key="1">
    <source>
        <dbReference type="ARBA" id="ARBA00001936"/>
    </source>
</evidence>
<dbReference type="STRING" id="49390.A0A068V054"/>
<dbReference type="InterPro" id="IPR000994">
    <property type="entry name" value="Pept_M24"/>
</dbReference>
<proteinExistence type="predicted"/>
<dbReference type="Proteomes" id="UP000295252">
    <property type="component" value="Chromosome VIII"/>
</dbReference>
<evidence type="ECO:0000259" key="7">
    <source>
        <dbReference type="Pfam" id="PF00557"/>
    </source>
</evidence>
<sequence>MNTLHPILTECCVLKSDLELALIQFANDISSEAHVEVMRNAKVGMKEYRLESMFLHHTYMFGGCRQCSYTCICATGDSSAVLHYGHAAAPNDRQQQEISCTCNSLSKLSGARIVPCQQYSLNVQKEIDRRLSTK</sequence>
<dbReference type="GO" id="GO:0008237">
    <property type="term" value="F:metallopeptidase activity"/>
    <property type="evidence" value="ECO:0007669"/>
    <property type="project" value="UniProtKB-KW"/>
</dbReference>
<dbReference type="Gene3D" id="3.90.230.10">
    <property type="entry name" value="Creatinase/methionine aminopeptidase superfamily"/>
    <property type="match status" value="1"/>
</dbReference>
<keyword evidence="4" id="KW-0378">Hydrolase</keyword>
<dbReference type="AlphaFoldDB" id="A0A068V054"/>
<feature type="domain" description="Peptidase M24" evidence="7">
    <location>
        <begin position="22"/>
        <end position="91"/>
    </location>
</feature>
<dbReference type="Gramene" id="CDP14160">
    <property type="protein sequence ID" value="CDP14160"/>
    <property type="gene ID" value="GSCOC_T00040405001"/>
</dbReference>
<name>A0A068V054_COFCA</name>
<evidence type="ECO:0000313" key="8">
    <source>
        <dbReference type="EMBL" id="CDP14160.1"/>
    </source>
</evidence>
<dbReference type="SUPFAM" id="SSF55920">
    <property type="entry name" value="Creatinase/aminopeptidase"/>
    <property type="match status" value="1"/>
</dbReference>
<dbReference type="Pfam" id="PF00557">
    <property type="entry name" value="Peptidase_M24"/>
    <property type="match status" value="1"/>
</dbReference>
<dbReference type="PhylomeDB" id="A0A068V054"/>
<keyword evidence="6" id="KW-0464">Manganese</keyword>
<gene>
    <name evidence="8" type="ORF">GSCOC_T00040405001</name>
</gene>
<keyword evidence="5" id="KW-0482">Metalloprotease</keyword>
<evidence type="ECO:0000256" key="2">
    <source>
        <dbReference type="ARBA" id="ARBA00022670"/>
    </source>
</evidence>